<keyword evidence="5" id="KW-0547">Nucleotide-binding</keyword>
<evidence type="ECO:0000313" key="12">
    <source>
        <dbReference type="EMBL" id="AYQ55156.1"/>
    </source>
</evidence>
<dbReference type="EMBL" id="CP017686">
    <property type="protein sequence ID" value="AYQ55156.1"/>
    <property type="molecule type" value="Genomic_DNA"/>
</dbReference>
<dbReference type="SMART" id="SM00382">
    <property type="entry name" value="AAA"/>
    <property type="match status" value="1"/>
</dbReference>
<evidence type="ECO:0000259" key="10">
    <source>
        <dbReference type="PROSITE" id="PS50893"/>
    </source>
</evidence>
<proteinExistence type="predicted"/>
<gene>
    <name evidence="12" type="ORF">BKD89_04975</name>
</gene>
<keyword evidence="6 12" id="KW-0067">ATP-binding</keyword>
<name>A0A3G3IH49_9ARCH</name>
<evidence type="ECO:0000256" key="8">
    <source>
        <dbReference type="ARBA" id="ARBA00023136"/>
    </source>
</evidence>
<dbReference type="GeneID" id="41321795"/>
<protein>
    <submittedName>
        <fullName evidence="12">Multidrug ABC transporter ATP-binding protein</fullName>
    </submittedName>
</protein>
<dbReference type="PANTHER" id="PTHR43394">
    <property type="entry name" value="ATP-DEPENDENT PERMEASE MDL1, MITOCHONDRIAL"/>
    <property type="match status" value="1"/>
</dbReference>
<dbReference type="InterPro" id="IPR039421">
    <property type="entry name" value="Type_1_exporter"/>
</dbReference>
<feature type="transmembrane region" description="Helical" evidence="9">
    <location>
        <begin position="167"/>
        <end position="193"/>
    </location>
</feature>
<keyword evidence="8 9" id="KW-0472">Membrane</keyword>
<dbReference type="SUPFAM" id="SSF52540">
    <property type="entry name" value="P-loop containing nucleoside triphosphate hydrolases"/>
    <property type="match status" value="1"/>
</dbReference>
<dbReference type="OMA" id="IVFTMSH"/>
<feature type="transmembrane region" description="Helical" evidence="9">
    <location>
        <begin position="72"/>
        <end position="96"/>
    </location>
</feature>
<feature type="transmembrane region" description="Helical" evidence="9">
    <location>
        <begin position="26"/>
        <end position="42"/>
    </location>
</feature>
<feature type="domain" description="ABC transmembrane type-1" evidence="11">
    <location>
        <begin position="30"/>
        <end position="319"/>
    </location>
</feature>
<dbReference type="InterPro" id="IPR003439">
    <property type="entry name" value="ABC_transporter-like_ATP-bd"/>
</dbReference>
<evidence type="ECO:0000259" key="11">
    <source>
        <dbReference type="PROSITE" id="PS50929"/>
    </source>
</evidence>
<dbReference type="Gene3D" id="3.40.50.300">
    <property type="entry name" value="P-loop containing nucleotide triphosphate hydrolases"/>
    <property type="match status" value="1"/>
</dbReference>
<evidence type="ECO:0000256" key="6">
    <source>
        <dbReference type="ARBA" id="ARBA00022840"/>
    </source>
</evidence>
<dbReference type="AlphaFoldDB" id="A0A3G3IH49"/>
<dbReference type="CDD" id="cd18548">
    <property type="entry name" value="ABC_6TM_Tm287_like"/>
    <property type="match status" value="1"/>
</dbReference>
<dbReference type="GO" id="GO:0015421">
    <property type="term" value="F:ABC-type oligopeptide transporter activity"/>
    <property type="evidence" value="ECO:0007669"/>
    <property type="project" value="TreeGrafter"/>
</dbReference>
<evidence type="ECO:0000256" key="1">
    <source>
        <dbReference type="ARBA" id="ARBA00004651"/>
    </source>
</evidence>
<reference evidence="12 13" key="1">
    <citation type="submission" date="2016-10" db="EMBL/GenBank/DDBJ databases">
        <title>Complete genome of the TMA-utilizing, human hosted archaeon Methanomethylophilus alvus Gen. nov, sp. nov., strain Mx-05, derived from a pure culture.</title>
        <authorList>
            <person name="Brugere J.-F."/>
            <person name="Ben Hania W."/>
            <person name="Chaudhary P.P."/>
            <person name="Gaci N."/>
            <person name="Borrel G."/>
            <person name="Cao Van Tuat L."/>
            <person name="Fardeau M.-L."/>
            <person name="Harris H.M.B."/>
            <person name="O'Toole P.W."/>
            <person name="Ollivier B."/>
        </authorList>
    </citation>
    <scope>NUCLEOTIDE SEQUENCE [LARGE SCALE GENOMIC DNA]</scope>
    <source>
        <strain evidence="12 13">Mx-05</strain>
    </source>
</reference>
<feature type="transmembrane region" description="Helical" evidence="9">
    <location>
        <begin position="293"/>
        <end position="317"/>
    </location>
</feature>
<feature type="transmembrane region" description="Helical" evidence="9">
    <location>
        <begin position="251"/>
        <end position="273"/>
    </location>
</feature>
<organism evidence="12 13">
    <name type="scientific">Methanomethylophilus alvi</name>
    <dbReference type="NCBI Taxonomy" id="1291540"/>
    <lineage>
        <taxon>Archaea</taxon>
        <taxon>Methanobacteriati</taxon>
        <taxon>Thermoplasmatota</taxon>
        <taxon>Thermoplasmata</taxon>
        <taxon>Methanomassiliicoccales</taxon>
        <taxon>Methanomethylophilaceae</taxon>
        <taxon>Methanomethylophilus</taxon>
    </lineage>
</organism>
<keyword evidence="4 9" id="KW-0812">Transmembrane</keyword>
<sequence>MGRSESERKGYINLVRILRYMTGKDVAYLVLCVLLIAAQVYLDLRIPDYMSAITTEIEMVGGSFDNVVDDGYGMIFCALGSLASSIATGFIAAGLASTLCKRIRAKEFENVERFSEGDMNRFSTASLITRSTNDITQIQLFVAMGLQIIVKAPIMAVWAVLKIAGKSWQWSAITVAAVVAMLVIVACVMYFAIPRFKRIQWMTDDVNRVVRENLNGVRVVRAYNAEGYQEDKFGKVNGSLTENNLSAYHSLAFMMPSISSIMSFLTLGIYWVGALLIDASGTYSGKLGLFSDMVVFSSYAMQVVMAFIMMVIVFMMLPRATVAAGRILEVIDAEPTVEDGVSEGPSDTKGEVEFRDVSFRYAEGSDDVLSGISFKASKGETVAIIGSTGCGKSTLVNLIPRFYDVSGGQVLVDGIDVREYRKDALRSKIGYVSQKSILFSGTVADNVRFGRSSESKSDDDVRKALDVAQATEFVSRMEGGIEAHIAQGGTNISGGQKQRLSIARAVCMDPEIYIFDDSFSALDYKTDRTLRRALRDVSGDATVFIVAQRIGTIRDADTIIVLDDGRIAGMGTHEELISSCDTYREIARSQLSEEELQ</sequence>
<dbReference type="GO" id="GO:0016887">
    <property type="term" value="F:ATP hydrolysis activity"/>
    <property type="evidence" value="ECO:0007669"/>
    <property type="project" value="InterPro"/>
</dbReference>
<dbReference type="Gene3D" id="1.20.1560.10">
    <property type="entry name" value="ABC transporter type 1, transmembrane domain"/>
    <property type="match status" value="1"/>
</dbReference>
<dbReference type="PROSITE" id="PS00211">
    <property type="entry name" value="ABC_TRANSPORTER_1"/>
    <property type="match status" value="1"/>
</dbReference>
<dbReference type="Pfam" id="PF00005">
    <property type="entry name" value="ABC_tran"/>
    <property type="match status" value="1"/>
</dbReference>
<dbReference type="PANTHER" id="PTHR43394:SF1">
    <property type="entry name" value="ATP-BINDING CASSETTE SUB-FAMILY B MEMBER 10, MITOCHONDRIAL"/>
    <property type="match status" value="1"/>
</dbReference>
<keyword evidence="7 9" id="KW-1133">Transmembrane helix</keyword>
<accession>A0A3G3IH49</accession>
<evidence type="ECO:0000256" key="4">
    <source>
        <dbReference type="ARBA" id="ARBA00022692"/>
    </source>
</evidence>
<dbReference type="PROSITE" id="PS50929">
    <property type="entry name" value="ABC_TM1F"/>
    <property type="match status" value="1"/>
</dbReference>
<evidence type="ECO:0000256" key="2">
    <source>
        <dbReference type="ARBA" id="ARBA00022448"/>
    </source>
</evidence>
<evidence type="ECO:0000256" key="7">
    <source>
        <dbReference type="ARBA" id="ARBA00022989"/>
    </source>
</evidence>
<dbReference type="InterPro" id="IPR027417">
    <property type="entry name" value="P-loop_NTPase"/>
</dbReference>
<keyword evidence="2" id="KW-0813">Transport</keyword>
<dbReference type="RefSeq" id="WP_015504898.1">
    <property type="nucleotide sequence ID" value="NZ_CP017686.1"/>
</dbReference>
<dbReference type="GO" id="GO:0005524">
    <property type="term" value="F:ATP binding"/>
    <property type="evidence" value="ECO:0007669"/>
    <property type="project" value="UniProtKB-KW"/>
</dbReference>
<dbReference type="InterPro" id="IPR003593">
    <property type="entry name" value="AAA+_ATPase"/>
</dbReference>
<dbReference type="Pfam" id="PF00664">
    <property type="entry name" value="ABC_membrane"/>
    <property type="match status" value="1"/>
</dbReference>
<dbReference type="Proteomes" id="UP000273278">
    <property type="component" value="Chromosome"/>
</dbReference>
<feature type="transmembrane region" description="Helical" evidence="9">
    <location>
        <begin position="140"/>
        <end position="161"/>
    </location>
</feature>
<evidence type="ECO:0000256" key="3">
    <source>
        <dbReference type="ARBA" id="ARBA00022475"/>
    </source>
</evidence>
<evidence type="ECO:0000256" key="5">
    <source>
        <dbReference type="ARBA" id="ARBA00022741"/>
    </source>
</evidence>
<dbReference type="PROSITE" id="PS50893">
    <property type="entry name" value="ABC_TRANSPORTER_2"/>
    <property type="match status" value="1"/>
</dbReference>
<dbReference type="SUPFAM" id="SSF90123">
    <property type="entry name" value="ABC transporter transmembrane region"/>
    <property type="match status" value="1"/>
</dbReference>
<dbReference type="InterPro" id="IPR011527">
    <property type="entry name" value="ABC1_TM_dom"/>
</dbReference>
<feature type="domain" description="ABC transporter" evidence="10">
    <location>
        <begin position="352"/>
        <end position="589"/>
    </location>
</feature>
<keyword evidence="3" id="KW-1003">Cell membrane</keyword>
<dbReference type="GO" id="GO:0005886">
    <property type="term" value="C:plasma membrane"/>
    <property type="evidence" value="ECO:0007669"/>
    <property type="project" value="UniProtKB-SubCell"/>
</dbReference>
<evidence type="ECO:0000256" key="9">
    <source>
        <dbReference type="SAM" id="Phobius"/>
    </source>
</evidence>
<evidence type="ECO:0000313" key="13">
    <source>
        <dbReference type="Proteomes" id="UP000273278"/>
    </source>
</evidence>
<dbReference type="InterPro" id="IPR017871">
    <property type="entry name" value="ABC_transporter-like_CS"/>
</dbReference>
<dbReference type="InterPro" id="IPR036640">
    <property type="entry name" value="ABC1_TM_sf"/>
</dbReference>
<comment type="subcellular location">
    <subcellularLocation>
        <location evidence="1">Cell membrane</location>
        <topology evidence="1">Multi-pass membrane protein</topology>
    </subcellularLocation>
</comment>
<dbReference type="FunFam" id="3.40.50.300:FF:000854">
    <property type="entry name" value="Multidrug ABC transporter ATP-binding protein"/>
    <property type="match status" value="1"/>
</dbReference>